<keyword evidence="5" id="KW-1185">Reference proteome</keyword>
<keyword evidence="2" id="KW-0732">Signal</keyword>
<protein>
    <recommendedName>
        <fullName evidence="3">SLH domain-containing protein</fullName>
    </recommendedName>
</protein>
<evidence type="ECO:0000313" key="5">
    <source>
        <dbReference type="Proteomes" id="UP000012063"/>
    </source>
</evidence>
<dbReference type="PANTHER" id="PTHR43308:SF1">
    <property type="entry name" value="OUTER MEMBRANE PROTEIN ALPHA"/>
    <property type="match status" value="1"/>
</dbReference>
<organism evidence="4 5">
    <name type="scientific">Halanaerobium saccharolyticum subsp. saccharolyticum DSM 6643</name>
    <dbReference type="NCBI Taxonomy" id="1293054"/>
    <lineage>
        <taxon>Bacteria</taxon>
        <taxon>Bacillati</taxon>
        <taxon>Bacillota</taxon>
        <taxon>Clostridia</taxon>
        <taxon>Halanaerobiales</taxon>
        <taxon>Halanaerobiaceae</taxon>
        <taxon>Halanaerobium</taxon>
    </lineage>
</organism>
<keyword evidence="1" id="KW-0677">Repeat</keyword>
<dbReference type="AlphaFoldDB" id="M5E2W6"/>
<dbReference type="Pfam" id="PF00395">
    <property type="entry name" value="SLH"/>
    <property type="match status" value="1"/>
</dbReference>
<dbReference type="PANTHER" id="PTHR43308">
    <property type="entry name" value="OUTER MEMBRANE PROTEIN ALPHA-RELATED"/>
    <property type="match status" value="1"/>
</dbReference>
<gene>
    <name evidence="4" type="ORF">HSACCH_02381</name>
</gene>
<reference evidence="5" key="1">
    <citation type="journal article" date="2013" name="Genome Announc.">
        <title>Genome Sequence of Halanaerobium saccharolyticum subsp. saccharolyticum Strain DSM 6643T, a Halophilic Hydrogen-Producing Bacterium.</title>
        <authorList>
            <person name="Kivisto A."/>
            <person name="Larjo A."/>
            <person name="Ciranna A."/>
            <person name="Santala V."/>
            <person name="Roos C."/>
            <person name="Karp M."/>
        </authorList>
    </citation>
    <scope>NUCLEOTIDE SEQUENCE [LARGE SCALE GENOMIC DNA]</scope>
    <source>
        <strain evidence="5">DSM 6643</strain>
    </source>
</reference>
<feature type="chain" id="PRO_5004065809" description="SLH domain-containing protein" evidence="2">
    <location>
        <begin position="25"/>
        <end position="621"/>
    </location>
</feature>
<feature type="domain" description="SLH" evidence="3">
    <location>
        <begin position="23"/>
        <end position="86"/>
    </location>
</feature>
<dbReference type="Proteomes" id="UP000012063">
    <property type="component" value="Unassembled WGS sequence"/>
</dbReference>
<dbReference type="OrthoDB" id="174569at2"/>
<evidence type="ECO:0000313" key="4">
    <source>
        <dbReference type="EMBL" id="CCU80868.1"/>
    </source>
</evidence>
<feature type="signal peptide" evidence="2">
    <location>
        <begin position="1"/>
        <end position="24"/>
    </location>
</feature>
<name>M5E2W6_9FIRM</name>
<dbReference type="InParanoid" id="M5E2W6"/>
<dbReference type="InterPro" id="IPR051465">
    <property type="entry name" value="Cell_Envelope_Struct_Comp"/>
</dbReference>
<dbReference type="InterPro" id="IPR001119">
    <property type="entry name" value="SLH_dom"/>
</dbReference>
<proteinExistence type="predicted"/>
<accession>M5E2W6</accession>
<sequence>MQMKKIILIMIIIFLTAAVLPAGAQSFSDLPANHWAYDAINKLVEAGIIEGYPDGEYKGQRTMSRYEMAVMVSRALDNVYNELDTLDAGLTMGQAEDAAAVIRALMEKNLQDEITDGQVEEVADIVDALTYEMEAELRVLGVEINKSAQALEELEATIAELKIPEDNIEFTAAVNSVFESANYKGENNSEIAAAMKLWADSDALDLDLPVNTAGDVVLPQNTETISDYAKRVDDWKDADDLPSEKRFWQEYDFKIKGDLGDSSFNLELDTITNVFTEEDSAFAYAEADQNQLQMDSALLTVDYNQKLFKRLRAGDLDDYHLTRYFVDEEDVEAVEVRTGYFDLDWTFFTGGFGQADNDQLFLIKTKKEFDTAEIYGEINQLRGSDRITNLELGFKDYYLTDQAKTAAAVVFNKSKNKDTDDVFFNLRGDYAVGDNSDIYAVVDSAGEEFTSYKGDLEEDYDFDLFKLGFDYQLNQDSELMIAYSLVQIGDQIQADKIYGNQDKNIIELALNNKNGAFKNKLAVEYTINDNYTDNYQSRLIELASEYALSERTTAAAALVNKNQDNDGTNVINYNYLKANLDLELTDSISWQNEAKYILGEVEAPETEGESNAFTTSLRVNF</sequence>
<dbReference type="STRING" id="1293054.HSACCH_02381"/>
<comment type="caution">
    <text evidence="4">The sequence shown here is derived from an EMBL/GenBank/DDBJ whole genome shotgun (WGS) entry which is preliminary data.</text>
</comment>
<dbReference type="eggNOG" id="COG0497">
    <property type="taxonomic scope" value="Bacteria"/>
</dbReference>
<evidence type="ECO:0000259" key="3">
    <source>
        <dbReference type="PROSITE" id="PS51272"/>
    </source>
</evidence>
<dbReference type="PROSITE" id="PS51272">
    <property type="entry name" value="SLH"/>
    <property type="match status" value="1"/>
</dbReference>
<evidence type="ECO:0000256" key="2">
    <source>
        <dbReference type="SAM" id="SignalP"/>
    </source>
</evidence>
<dbReference type="EMBL" id="CAUI01000023">
    <property type="protein sequence ID" value="CCU80868.1"/>
    <property type="molecule type" value="Genomic_DNA"/>
</dbReference>
<evidence type="ECO:0000256" key="1">
    <source>
        <dbReference type="ARBA" id="ARBA00022737"/>
    </source>
</evidence>